<evidence type="ECO:0000313" key="2">
    <source>
        <dbReference type="EMBL" id="BAT79481.1"/>
    </source>
</evidence>
<keyword evidence="3" id="KW-1185">Reference proteome</keyword>
<feature type="compositionally biased region" description="Polar residues" evidence="1">
    <location>
        <begin position="58"/>
        <end position="78"/>
    </location>
</feature>
<gene>
    <name evidence="2" type="primary">Vigan.02G237700</name>
    <name evidence="2" type="ORF">VIGAN_02237700</name>
</gene>
<protein>
    <submittedName>
        <fullName evidence="2">Uncharacterized protein</fullName>
    </submittedName>
</protein>
<sequence>MQRRKTNKKKINLNTFSAKQLRSLSQPEILIKYQTVIPNKINHHRLRHKQDNIKQKQRTQSSNNKNVIAQNGSADHKV</sequence>
<reference evidence="2 3" key="1">
    <citation type="journal article" date="2015" name="Sci. Rep.">
        <title>The power of single molecule real-time sequencing technology in the de novo assembly of a eukaryotic genome.</title>
        <authorList>
            <person name="Sakai H."/>
            <person name="Naito K."/>
            <person name="Ogiso-Tanaka E."/>
            <person name="Takahashi Y."/>
            <person name="Iseki K."/>
            <person name="Muto C."/>
            <person name="Satou K."/>
            <person name="Teruya K."/>
            <person name="Shiroma A."/>
            <person name="Shimoji M."/>
            <person name="Hirano T."/>
            <person name="Itoh T."/>
            <person name="Kaga A."/>
            <person name="Tomooka N."/>
        </authorList>
    </citation>
    <scope>NUCLEOTIDE SEQUENCE [LARGE SCALE GENOMIC DNA]</scope>
    <source>
        <strain evidence="3">cv. Shumari</strain>
    </source>
</reference>
<organism evidence="2 3">
    <name type="scientific">Vigna angularis var. angularis</name>
    <dbReference type="NCBI Taxonomy" id="157739"/>
    <lineage>
        <taxon>Eukaryota</taxon>
        <taxon>Viridiplantae</taxon>
        <taxon>Streptophyta</taxon>
        <taxon>Embryophyta</taxon>
        <taxon>Tracheophyta</taxon>
        <taxon>Spermatophyta</taxon>
        <taxon>Magnoliopsida</taxon>
        <taxon>eudicotyledons</taxon>
        <taxon>Gunneridae</taxon>
        <taxon>Pentapetalae</taxon>
        <taxon>rosids</taxon>
        <taxon>fabids</taxon>
        <taxon>Fabales</taxon>
        <taxon>Fabaceae</taxon>
        <taxon>Papilionoideae</taxon>
        <taxon>50 kb inversion clade</taxon>
        <taxon>NPAAA clade</taxon>
        <taxon>indigoferoid/millettioid clade</taxon>
        <taxon>Phaseoleae</taxon>
        <taxon>Vigna</taxon>
    </lineage>
</organism>
<evidence type="ECO:0000256" key="1">
    <source>
        <dbReference type="SAM" id="MobiDB-lite"/>
    </source>
</evidence>
<accession>A0A0S3RFR5</accession>
<dbReference type="EMBL" id="AP015035">
    <property type="protein sequence ID" value="BAT79481.1"/>
    <property type="molecule type" value="Genomic_DNA"/>
</dbReference>
<name>A0A0S3RFR5_PHAAN</name>
<dbReference type="AlphaFoldDB" id="A0A0S3RFR5"/>
<proteinExistence type="predicted"/>
<feature type="region of interest" description="Disordered" evidence="1">
    <location>
        <begin position="45"/>
        <end position="78"/>
    </location>
</feature>
<evidence type="ECO:0000313" key="3">
    <source>
        <dbReference type="Proteomes" id="UP000291084"/>
    </source>
</evidence>
<dbReference type="Proteomes" id="UP000291084">
    <property type="component" value="Chromosome 2"/>
</dbReference>